<dbReference type="EC" id="2.7.7.2" evidence="15"/>
<keyword evidence="6 15" id="KW-0808">Transferase</keyword>
<evidence type="ECO:0000256" key="3">
    <source>
        <dbReference type="ARBA" id="ARBA00005201"/>
    </source>
</evidence>
<comment type="pathway">
    <text evidence="2 15">Cofactor biosynthesis; FAD biosynthesis; FAD from FMN: step 1/1.</text>
</comment>
<evidence type="ECO:0000259" key="16">
    <source>
        <dbReference type="SMART" id="SM00904"/>
    </source>
</evidence>
<dbReference type="FunFam" id="2.40.30.30:FF:000003">
    <property type="entry name" value="Riboflavin biosynthesis protein"/>
    <property type="match status" value="1"/>
</dbReference>
<evidence type="ECO:0000256" key="14">
    <source>
        <dbReference type="ARBA" id="ARBA00049494"/>
    </source>
</evidence>
<dbReference type="SMART" id="SM00904">
    <property type="entry name" value="Flavokinase"/>
    <property type="match status" value="1"/>
</dbReference>
<evidence type="ECO:0000256" key="4">
    <source>
        <dbReference type="ARBA" id="ARBA00022630"/>
    </source>
</evidence>
<keyword evidence="5 15" id="KW-0288">FMN</keyword>
<dbReference type="AlphaFoldDB" id="A0A7X2T061"/>
<dbReference type="GO" id="GO:0005524">
    <property type="term" value="F:ATP binding"/>
    <property type="evidence" value="ECO:0007669"/>
    <property type="project" value="UniProtKB-UniRule"/>
</dbReference>
<protein>
    <recommendedName>
        <fullName evidence="15">Riboflavin biosynthesis protein</fullName>
    </recommendedName>
    <domain>
        <recommendedName>
            <fullName evidence="15">Riboflavin kinase</fullName>
            <ecNumber evidence="15">2.7.1.26</ecNumber>
        </recommendedName>
        <alternativeName>
            <fullName evidence="15">Flavokinase</fullName>
        </alternativeName>
    </domain>
    <domain>
        <recommendedName>
            <fullName evidence="15">FMN adenylyltransferase</fullName>
            <ecNumber evidence="15">2.7.7.2</ecNumber>
        </recommendedName>
        <alternativeName>
            <fullName evidence="15">FAD pyrophosphorylase</fullName>
        </alternativeName>
        <alternativeName>
            <fullName evidence="15">FAD synthase</fullName>
        </alternativeName>
    </domain>
</protein>
<name>A0A7X2T061_9CLOT</name>
<evidence type="ECO:0000256" key="12">
    <source>
        <dbReference type="ARBA" id="ARBA00023268"/>
    </source>
</evidence>
<dbReference type="EC" id="2.7.1.26" evidence="15"/>
<dbReference type="GO" id="GO:0009231">
    <property type="term" value="P:riboflavin biosynthetic process"/>
    <property type="evidence" value="ECO:0007669"/>
    <property type="project" value="InterPro"/>
</dbReference>
<organism evidence="17 18">
    <name type="scientific">Inconstantimicrobium porci</name>
    <dbReference type="NCBI Taxonomy" id="2652291"/>
    <lineage>
        <taxon>Bacteria</taxon>
        <taxon>Bacillati</taxon>
        <taxon>Bacillota</taxon>
        <taxon>Clostridia</taxon>
        <taxon>Eubacteriales</taxon>
        <taxon>Clostridiaceae</taxon>
        <taxon>Inconstantimicrobium</taxon>
    </lineage>
</organism>
<comment type="catalytic activity">
    <reaction evidence="14 15">
        <text>FMN + ATP + H(+) = FAD + diphosphate</text>
        <dbReference type="Rhea" id="RHEA:17237"/>
        <dbReference type="ChEBI" id="CHEBI:15378"/>
        <dbReference type="ChEBI" id="CHEBI:30616"/>
        <dbReference type="ChEBI" id="CHEBI:33019"/>
        <dbReference type="ChEBI" id="CHEBI:57692"/>
        <dbReference type="ChEBI" id="CHEBI:58210"/>
        <dbReference type="EC" id="2.7.7.2"/>
    </reaction>
</comment>
<evidence type="ECO:0000256" key="2">
    <source>
        <dbReference type="ARBA" id="ARBA00004726"/>
    </source>
</evidence>
<keyword evidence="8 15" id="KW-0547">Nucleotide-binding</keyword>
<dbReference type="InterPro" id="IPR014729">
    <property type="entry name" value="Rossmann-like_a/b/a_fold"/>
</dbReference>
<keyword evidence="12" id="KW-0511">Multifunctional enzyme</keyword>
<comment type="pathway">
    <text evidence="3 15">Cofactor biosynthesis; FMN biosynthesis; FMN from riboflavin (ATP route): step 1/1.</text>
</comment>
<gene>
    <name evidence="17" type="ORF">FYJ33_01720</name>
</gene>
<dbReference type="NCBIfam" id="NF004162">
    <property type="entry name" value="PRK05627.1-5"/>
    <property type="match status" value="1"/>
</dbReference>
<dbReference type="PANTHER" id="PTHR22749:SF6">
    <property type="entry name" value="RIBOFLAVIN KINASE"/>
    <property type="match status" value="1"/>
</dbReference>
<keyword evidence="18" id="KW-1185">Reference proteome</keyword>
<proteinExistence type="inferred from homology"/>
<dbReference type="PANTHER" id="PTHR22749">
    <property type="entry name" value="RIBOFLAVIN KINASE/FMN ADENYLYLTRANSFERASE"/>
    <property type="match status" value="1"/>
</dbReference>
<evidence type="ECO:0000256" key="5">
    <source>
        <dbReference type="ARBA" id="ARBA00022643"/>
    </source>
</evidence>
<evidence type="ECO:0000256" key="10">
    <source>
        <dbReference type="ARBA" id="ARBA00022827"/>
    </source>
</evidence>
<evidence type="ECO:0000256" key="9">
    <source>
        <dbReference type="ARBA" id="ARBA00022777"/>
    </source>
</evidence>
<dbReference type="InterPro" id="IPR015865">
    <property type="entry name" value="Riboflavin_kinase_bac/euk"/>
</dbReference>
<dbReference type="CDD" id="cd02064">
    <property type="entry name" value="FAD_synthetase_N"/>
    <property type="match status" value="1"/>
</dbReference>
<comment type="function">
    <text evidence="1">Catalyzes the phosphorylation of riboflavin to FMN followed by the adenylation of FMN to FAD.</text>
</comment>
<dbReference type="InterPro" id="IPR015864">
    <property type="entry name" value="FAD_synthase"/>
</dbReference>
<dbReference type="GO" id="GO:0006747">
    <property type="term" value="P:FAD biosynthetic process"/>
    <property type="evidence" value="ECO:0007669"/>
    <property type="project" value="UniProtKB-UniRule"/>
</dbReference>
<dbReference type="UniPathway" id="UPA00276">
    <property type="reaction ID" value="UER00406"/>
</dbReference>
<evidence type="ECO:0000256" key="8">
    <source>
        <dbReference type="ARBA" id="ARBA00022741"/>
    </source>
</evidence>
<dbReference type="InterPro" id="IPR023468">
    <property type="entry name" value="Riboflavin_kinase"/>
</dbReference>
<evidence type="ECO:0000256" key="15">
    <source>
        <dbReference type="PIRNR" id="PIRNR004491"/>
    </source>
</evidence>
<evidence type="ECO:0000256" key="7">
    <source>
        <dbReference type="ARBA" id="ARBA00022695"/>
    </source>
</evidence>
<evidence type="ECO:0000313" key="17">
    <source>
        <dbReference type="EMBL" id="MSR90164.1"/>
    </source>
</evidence>
<dbReference type="Gene3D" id="2.40.30.30">
    <property type="entry name" value="Riboflavin kinase-like"/>
    <property type="match status" value="1"/>
</dbReference>
<dbReference type="InterPro" id="IPR002606">
    <property type="entry name" value="Riboflavin_kinase_bac"/>
</dbReference>
<evidence type="ECO:0000256" key="11">
    <source>
        <dbReference type="ARBA" id="ARBA00022840"/>
    </source>
</evidence>
<reference evidence="17 18" key="1">
    <citation type="submission" date="2019-08" db="EMBL/GenBank/DDBJ databases">
        <title>In-depth cultivation of the pig gut microbiome towards novel bacterial diversity and tailored functional studies.</title>
        <authorList>
            <person name="Wylensek D."/>
            <person name="Hitch T.C.A."/>
            <person name="Clavel T."/>
        </authorList>
    </citation>
    <scope>NUCLEOTIDE SEQUENCE [LARGE SCALE GENOMIC DNA]</scope>
    <source>
        <strain evidence="17 18">WCA-383-APC-5B</strain>
    </source>
</reference>
<evidence type="ECO:0000256" key="13">
    <source>
        <dbReference type="ARBA" id="ARBA00047880"/>
    </source>
</evidence>
<keyword evidence="10 15" id="KW-0274">FAD</keyword>
<dbReference type="UniPathway" id="UPA00277">
    <property type="reaction ID" value="UER00407"/>
</dbReference>
<keyword evidence="4 15" id="KW-0285">Flavoprotein</keyword>
<comment type="catalytic activity">
    <reaction evidence="13 15">
        <text>riboflavin + ATP = FMN + ADP + H(+)</text>
        <dbReference type="Rhea" id="RHEA:14357"/>
        <dbReference type="ChEBI" id="CHEBI:15378"/>
        <dbReference type="ChEBI" id="CHEBI:30616"/>
        <dbReference type="ChEBI" id="CHEBI:57986"/>
        <dbReference type="ChEBI" id="CHEBI:58210"/>
        <dbReference type="ChEBI" id="CHEBI:456216"/>
        <dbReference type="EC" id="2.7.1.26"/>
    </reaction>
</comment>
<dbReference type="PIRSF" id="PIRSF004491">
    <property type="entry name" value="FAD_Synth"/>
    <property type="match status" value="1"/>
</dbReference>
<dbReference type="RefSeq" id="WP_154530037.1">
    <property type="nucleotide sequence ID" value="NZ_JAQXTV010000232.1"/>
</dbReference>
<dbReference type="Gene3D" id="3.40.50.620">
    <property type="entry name" value="HUPs"/>
    <property type="match status" value="1"/>
</dbReference>
<keyword evidence="11 15" id="KW-0067">ATP-binding</keyword>
<dbReference type="GO" id="GO:0008531">
    <property type="term" value="F:riboflavin kinase activity"/>
    <property type="evidence" value="ECO:0007669"/>
    <property type="project" value="UniProtKB-UniRule"/>
</dbReference>
<dbReference type="SUPFAM" id="SSF52374">
    <property type="entry name" value="Nucleotidylyl transferase"/>
    <property type="match status" value="1"/>
</dbReference>
<evidence type="ECO:0000313" key="18">
    <source>
        <dbReference type="Proteomes" id="UP000460287"/>
    </source>
</evidence>
<dbReference type="FunFam" id="3.40.50.620:FF:000021">
    <property type="entry name" value="Riboflavin biosynthesis protein"/>
    <property type="match status" value="1"/>
</dbReference>
<feature type="domain" description="Riboflavin kinase" evidence="16">
    <location>
        <begin position="177"/>
        <end position="299"/>
    </location>
</feature>
<dbReference type="Pfam" id="PF01687">
    <property type="entry name" value="Flavokinase"/>
    <property type="match status" value="1"/>
</dbReference>
<evidence type="ECO:0000256" key="1">
    <source>
        <dbReference type="ARBA" id="ARBA00002121"/>
    </source>
</evidence>
<dbReference type="GO" id="GO:0009398">
    <property type="term" value="P:FMN biosynthetic process"/>
    <property type="evidence" value="ECO:0007669"/>
    <property type="project" value="UniProtKB-UniRule"/>
</dbReference>
<evidence type="ECO:0000256" key="6">
    <source>
        <dbReference type="ARBA" id="ARBA00022679"/>
    </source>
</evidence>
<dbReference type="GO" id="GO:0003919">
    <property type="term" value="F:FMN adenylyltransferase activity"/>
    <property type="evidence" value="ECO:0007669"/>
    <property type="project" value="UniProtKB-UniRule"/>
</dbReference>
<sequence length="303" mass="34812">MNYNIYNKNKGIYVVLGNFDGLHIGHMSLIDEAVKLSIENNCYCMLYSFKNHPLKLINKDIAPKLLMTNTNKVKTLQKKSVDIIKLVNFDETLMKTSPEDFILNLISEYNIEGIIVGFNYRFGYKNMGTIDLLEKLSTKYNFMLKVMPPCKVNNQIVSSTKIRNLISSGNLEEANIMLNRKYSLEGIVVQGRQIGRQIDFPTANLKYDKDFVIPAIGVYYTNVEYNEKLYRAITSVGNNPTVSGNKLTIETYILDFSGNLYDKHITLFFIKKIRDEKKFDSLDALKAQLKKDKNFAKSQPFNI</sequence>
<comment type="caution">
    <text evidence="17">The sequence shown here is derived from an EMBL/GenBank/DDBJ whole genome shotgun (WGS) entry which is preliminary data.</text>
</comment>
<dbReference type="InterPro" id="IPR023465">
    <property type="entry name" value="Riboflavin_kinase_dom_sf"/>
</dbReference>
<dbReference type="SUPFAM" id="SSF82114">
    <property type="entry name" value="Riboflavin kinase-like"/>
    <property type="match status" value="1"/>
</dbReference>
<keyword evidence="9 15" id="KW-0418">Kinase</keyword>
<dbReference type="Proteomes" id="UP000460287">
    <property type="component" value="Unassembled WGS sequence"/>
</dbReference>
<keyword evidence="7 15" id="KW-0548">Nucleotidyltransferase</keyword>
<dbReference type="NCBIfam" id="TIGR00083">
    <property type="entry name" value="ribF"/>
    <property type="match status" value="1"/>
</dbReference>
<accession>A0A7X2T061</accession>
<comment type="similarity">
    <text evidence="15">Belongs to the ribF family.</text>
</comment>
<dbReference type="EMBL" id="VULX01000001">
    <property type="protein sequence ID" value="MSR90164.1"/>
    <property type="molecule type" value="Genomic_DNA"/>
</dbReference>
<dbReference type="Pfam" id="PF06574">
    <property type="entry name" value="FAD_syn"/>
    <property type="match status" value="1"/>
</dbReference>